<keyword evidence="2" id="KW-1133">Transmembrane helix</keyword>
<evidence type="ECO:0000313" key="4">
    <source>
        <dbReference type="Proteomes" id="UP000006062"/>
    </source>
</evidence>
<keyword evidence="1" id="KW-0175">Coiled coil</keyword>
<dbReference type="EMBL" id="CP003154">
    <property type="protein sequence ID" value="AFL76211.1"/>
    <property type="molecule type" value="Genomic_DNA"/>
</dbReference>
<dbReference type="HOGENOM" id="CLU_1677074_0_0_6"/>
<protein>
    <submittedName>
        <fullName evidence="3">Uncharacterized protein</fullName>
    </submittedName>
</protein>
<accession>I3YGU3</accession>
<dbReference type="RefSeq" id="WP_014780587.1">
    <property type="nucleotide sequence ID" value="NC_018012.1"/>
</dbReference>
<feature type="coiled-coil region" evidence="1">
    <location>
        <begin position="81"/>
        <end position="140"/>
    </location>
</feature>
<organism evidence="3 4">
    <name type="scientific">Thiocystis violascens (strain ATCC 17096 / DSM 198 / 6111)</name>
    <name type="common">Chromatium violascens</name>
    <dbReference type="NCBI Taxonomy" id="765911"/>
    <lineage>
        <taxon>Bacteria</taxon>
        <taxon>Pseudomonadati</taxon>
        <taxon>Pseudomonadota</taxon>
        <taxon>Gammaproteobacteria</taxon>
        <taxon>Chromatiales</taxon>
        <taxon>Chromatiaceae</taxon>
        <taxon>Thiocystis</taxon>
    </lineage>
</organism>
<keyword evidence="2" id="KW-0812">Transmembrane</keyword>
<name>I3YGU3_THIV6</name>
<feature type="transmembrane region" description="Helical" evidence="2">
    <location>
        <begin position="55"/>
        <end position="72"/>
    </location>
</feature>
<keyword evidence="2" id="KW-0472">Membrane</keyword>
<dbReference type="KEGG" id="tvi:Thivi_4408"/>
<gene>
    <name evidence="3" type="ordered locus">Thivi_4408</name>
</gene>
<dbReference type="AlphaFoldDB" id="I3YGU3"/>
<proteinExistence type="predicted"/>
<dbReference type="Proteomes" id="UP000006062">
    <property type="component" value="Chromosome"/>
</dbReference>
<evidence type="ECO:0000256" key="2">
    <source>
        <dbReference type="SAM" id="Phobius"/>
    </source>
</evidence>
<evidence type="ECO:0000256" key="1">
    <source>
        <dbReference type="SAM" id="Coils"/>
    </source>
</evidence>
<sequence length="157" mass="18080">MTQGWKNCPTCGYQWLPADDVQDLQCPTCRAAGVKIRAGSDARAPSNSPFARFKLWYLLVAIVLIAGFYFGWEKWTAIKKQQDLDDAAQNLSQAIEAAQAVIDKEIETLDEEIRAGRERLKAAMQAEAEDRRMLRELERDNFERKIREIDRNSQMRQ</sequence>
<evidence type="ECO:0000313" key="3">
    <source>
        <dbReference type="EMBL" id="AFL76211.1"/>
    </source>
</evidence>
<keyword evidence="4" id="KW-1185">Reference proteome</keyword>
<reference evidence="3 4" key="1">
    <citation type="submission" date="2012-06" db="EMBL/GenBank/DDBJ databases">
        <title>Complete sequence of Thiocystis violascens DSM 198.</title>
        <authorList>
            <consortium name="US DOE Joint Genome Institute"/>
            <person name="Lucas S."/>
            <person name="Han J."/>
            <person name="Lapidus A."/>
            <person name="Cheng J.-F."/>
            <person name="Goodwin L."/>
            <person name="Pitluck S."/>
            <person name="Peters L."/>
            <person name="Ovchinnikova G."/>
            <person name="Teshima H."/>
            <person name="Detter J.C."/>
            <person name="Han C."/>
            <person name="Tapia R."/>
            <person name="Land M."/>
            <person name="Hauser L."/>
            <person name="Kyrpides N."/>
            <person name="Ivanova N."/>
            <person name="Pagani I."/>
            <person name="Vogl K."/>
            <person name="Liu Z."/>
            <person name="Frigaard N.-U."/>
            <person name="Bryant D."/>
            <person name="Woyke T."/>
        </authorList>
    </citation>
    <scope>NUCLEOTIDE SEQUENCE [LARGE SCALE GENOMIC DNA]</scope>
    <source>
        <strain evidence="4">ATCC 17096 / DSM 198 / 6111</strain>
    </source>
</reference>